<evidence type="ECO:0008006" key="3">
    <source>
        <dbReference type="Google" id="ProtNLM"/>
    </source>
</evidence>
<dbReference type="Proteomes" id="UP001199916">
    <property type="component" value="Unassembled WGS sequence"/>
</dbReference>
<protein>
    <recommendedName>
        <fullName evidence="3">IS3 family transposase</fullName>
    </recommendedName>
</protein>
<name>A0ABS8YS76_9BACL</name>
<evidence type="ECO:0000313" key="2">
    <source>
        <dbReference type="Proteomes" id="UP001199916"/>
    </source>
</evidence>
<sequence length="93" mass="11504">RKRPALIYSFIHDHRFKLRVAKMCSVFQVSRSGYYEWTRRKKSNRAKRQEQMDKQSRRIFLDSRRLTNLLTEVQRKQWHICWTVRFTKRGASD</sequence>
<evidence type="ECO:0000313" key="1">
    <source>
        <dbReference type="EMBL" id="MCE5173288.1"/>
    </source>
</evidence>
<gene>
    <name evidence="1" type="ORF">LQV63_28955</name>
</gene>
<comment type="caution">
    <text evidence="1">The sequence shown here is derived from an EMBL/GenBank/DDBJ whole genome shotgun (WGS) entry which is preliminary data.</text>
</comment>
<accession>A0ABS8YS76</accession>
<feature type="non-terminal residue" evidence="1">
    <location>
        <position position="1"/>
    </location>
</feature>
<proteinExistence type="predicted"/>
<keyword evidence="2" id="KW-1185">Reference proteome</keyword>
<dbReference type="EMBL" id="JAJNBZ010000046">
    <property type="protein sequence ID" value="MCE5173288.1"/>
    <property type="molecule type" value="Genomic_DNA"/>
</dbReference>
<reference evidence="1 2" key="1">
    <citation type="submission" date="2021-11" db="EMBL/GenBank/DDBJ databases">
        <title>Draft genome sequence of Paenibacillus profundus YoMME, a new Gram-positive bacteria with exoelectrogenic properties.</title>
        <authorList>
            <person name="Hubenova Y."/>
            <person name="Hubenova E."/>
            <person name="Manasiev Y."/>
            <person name="Peykov S."/>
            <person name="Mitov M."/>
        </authorList>
    </citation>
    <scope>NUCLEOTIDE SEQUENCE [LARGE SCALE GENOMIC DNA]</scope>
    <source>
        <strain evidence="1 2">YoMME</strain>
    </source>
</reference>
<organism evidence="1 2">
    <name type="scientific">Paenibacillus profundus</name>
    <dbReference type="NCBI Taxonomy" id="1173085"/>
    <lineage>
        <taxon>Bacteria</taxon>
        <taxon>Bacillati</taxon>
        <taxon>Bacillota</taxon>
        <taxon>Bacilli</taxon>
        <taxon>Bacillales</taxon>
        <taxon>Paenibacillaceae</taxon>
        <taxon>Paenibacillus</taxon>
    </lineage>
</organism>